<evidence type="ECO:0000313" key="9">
    <source>
        <dbReference type="EMBL" id="NMO19483.1"/>
    </source>
</evidence>
<feature type="binding site" evidence="7">
    <location>
        <position position="51"/>
    </location>
    <ligand>
        <name>ATP</name>
        <dbReference type="ChEBI" id="CHEBI:30616"/>
    </ligand>
</feature>
<name>A0A848LPH4_9BACT</name>
<dbReference type="PROSITE" id="PS00107">
    <property type="entry name" value="PROTEIN_KINASE_ATP"/>
    <property type="match status" value="1"/>
</dbReference>
<dbReference type="InterPro" id="IPR011009">
    <property type="entry name" value="Kinase-like_dom_sf"/>
</dbReference>
<feature type="domain" description="Protein kinase" evidence="8">
    <location>
        <begin position="19"/>
        <end position="284"/>
    </location>
</feature>
<evidence type="ECO:0000256" key="1">
    <source>
        <dbReference type="ARBA" id="ARBA00010886"/>
    </source>
</evidence>
<protein>
    <recommendedName>
        <fullName evidence="2">non-specific serine/threonine protein kinase</fullName>
        <ecNumber evidence="2">2.7.11.1</ecNumber>
    </recommendedName>
</protein>
<gene>
    <name evidence="9" type="ORF">HG543_32105</name>
</gene>
<dbReference type="CDD" id="cd14014">
    <property type="entry name" value="STKc_PknB_like"/>
    <property type="match status" value="1"/>
</dbReference>
<reference evidence="9 10" key="1">
    <citation type="submission" date="2020-04" db="EMBL/GenBank/DDBJ databases">
        <title>Draft genome of Pyxidicoccus fallax type strain.</title>
        <authorList>
            <person name="Whitworth D.E."/>
        </authorList>
    </citation>
    <scope>NUCLEOTIDE SEQUENCE [LARGE SCALE GENOMIC DNA]</scope>
    <source>
        <strain evidence="9 10">DSM 14698</strain>
    </source>
</reference>
<dbReference type="Gene3D" id="1.10.510.10">
    <property type="entry name" value="Transferase(Phosphotransferase) domain 1"/>
    <property type="match status" value="1"/>
</dbReference>
<dbReference type="EMBL" id="JABBJJ010000186">
    <property type="protein sequence ID" value="NMO19483.1"/>
    <property type="molecule type" value="Genomic_DNA"/>
</dbReference>
<dbReference type="InterPro" id="IPR000719">
    <property type="entry name" value="Prot_kinase_dom"/>
</dbReference>
<evidence type="ECO:0000256" key="2">
    <source>
        <dbReference type="ARBA" id="ARBA00012513"/>
    </source>
</evidence>
<dbReference type="Gene3D" id="3.30.200.20">
    <property type="entry name" value="Phosphorylase Kinase, domain 1"/>
    <property type="match status" value="1"/>
</dbReference>
<dbReference type="GO" id="GO:0005524">
    <property type="term" value="F:ATP binding"/>
    <property type="evidence" value="ECO:0007669"/>
    <property type="project" value="UniProtKB-UniRule"/>
</dbReference>
<comment type="similarity">
    <text evidence="1">Belongs to the protein kinase superfamily. NEK Ser/Thr protein kinase family. NIMA subfamily.</text>
</comment>
<dbReference type="PANTHER" id="PTHR43671">
    <property type="entry name" value="SERINE/THREONINE-PROTEIN KINASE NEK"/>
    <property type="match status" value="1"/>
</dbReference>
<keyword evidence="3" id="KW-0808">Transferase</keyword>
<dbReference type="InterPro" id="IPR050660">
    <property type="entry name" value="NEK_Ser/Thr_kinase"/>
</dbReference>
<sequence>MHVAVPRPVEVPSRRFGSYQLRSRLGSGGMAEVFLADAVDPRGQPFSVALKLMRKDVPMEVFADEADLMGLLVHPNLVQRLEVGEAFGRPFIAMELLVGGDLGGLIRTLRQQQRPFPTGMAVHVCIEVLRGLAYFHRARTRSGRHLGLVHGDVNPANVFFSGEGEVKLGDFGVARSHSVDIGPAEGVAAGKLHYLSPEQTRGEPLTPASDVFAVGIMLHELLLGRHPFRREETDPDVVMAIIRAARLHLPYTLDRTLAAILRKALAPDVVSRYHTAGEMAGALLTWALDTGHGLTREDVRPWLAEVLGLIG</sequence>
<dbReference type="Pfam" id="PF00069">
    <property type="entry name" value="Pkinase"/>
    <property type="match status" value="1"/>
</dbReference>
<evidence type="ECO:0000256" key="5">
    <source>
        <dbReference type="ARBA" id="ARBA00022777"/>
    </source>
</evidence>
<dbReference type="InterPro" id="IPR017441">
    <property type="entry name" value="Protein_kinase_ATP_BS"/>
</dbReference>
<dbReference type="RefSeq" id="WP_169348731.1">
    <property type="nucleotide sequence ID" value="NZ_JABBJJ010000186.1"/>
</dbReference>
<keyword evidence="4 7" id="KW-0547">Nucleotide-binding</keyword>
<evidence type="ECO:0000313" key="10">
    <source>
        <dbReference type="Proteomes" id="UP000518300"/>
    </source>
</evidence>
<evidence type="ECO:0000259" key="8">
    <source>
        <dbReference type="PROSITE" id="PS50011"/>
    </source>
</evidence>
<dbReference type="PANTHER" id="PTHR43671:SF13">
    <property type="entry name" value="SERINE_THREONINE-PROTEIN KINASE NEK2"/>
    <property type="match status" value="1"/>
</dbReference>
<comment type="caution">
    <text evidence="9">The sequence shown here is derived from an EMBL/GenBank/DDBJ whole genome shotgun (WGS) entry which is preliminary data.</text>
</comment>
<dbReference type="Proteomes" id="UP000518300">
    <property type="component" value="Unassembled WGS sequence"/>
</dbReference>
<dbReference type="SUPFAM" id="SSF56112">
    <property type="entry name" value="Protein kinase-like (PK-like)"/>
    <property type="match status" value="1"/>
</dbReference>
<keyword evidence="5 9" id="KW-0418">Kinase</keyword>
<organism evidence="9 10">
    <name type="scientific">Pyxidicoccus fallax</name>
    <dbReference type="NCBI Taxonomy" id="394095"/>
    <lineage>
        <taxon>Bacteria</taxon>
        <taxon>Pseudomonadati</taxon>
        <taxon>Myxococcota</taxon>
        <taxon>Myxococcia</taxon>
        <taxon>Myxococcales</taxon>
        <taxon>Cystobacterineae</taxon>
        <taxon>Myxococcaceae</taxon>
        <taxon>Pyxidicoccus</taxon>
    </lineage>
</organism>
<evidence type="ECO:0000256" key="7">
    <source>
        <dbReference type="PROSITE-ProRule" id="PRU10141"/>
    </source>
</evidence>
<dbReference type="PROSITE" id="PS50011">
    <property type="entry name" value="PROTEIN_KINASE_DOM"/>
    <property type="match status" value="1"/>
</dbReference>
<dbReference type="AlphaFoldDB" id="A0A848LPH4"/>
<dbReference type="GO" id="GO:0004674">
    <property type="term" value="F:protein serine/threonine kinase activity"/>
    <property type="evidence" value="ECO:0007669"/>
    <property type="project" value="UniProtKB-KW"/>
</dbReference>
<dbReference type="EC" id="2.7.11.1" evidence="2"/>
<accession>A0A848LPH4</accession>
<proteinExistence type="inferred from homology"/>
<keyword evidence="9" id="KW-0723">Serine/threonine-protein kinase</keyword>
<keyword evidence="10" id="KW-1185">Reference proteome</keyword>
<evidence type="ECO:0000256" key="6">
    <source>
        <dbReference type="ARBA" id="ARBA00022840"/>
    </source>
</evidence>
<keyword evidence="6 7" id="KW-0067">ATP-binding</keyword>
<evidence type="ECO:0000256" key="3">
    <source>
        <dbReference type="ARBA" id="ARBA00022679"/>
    </source>
</evidence>
<evidence type="ECO:0000256" key="4">
    <source>
        <dbReference type="ARBA" id="ARBA00022741"/>
    </source>
</evidence>